<feature type="region of interest" description="Disordered" evidence="1">
    <location>
        <begin position="1"/>
        <end position="32"/>
    </location>
</feature>
<accession>A0A095Y2C3</accession>
<evidence type="ECO:0000256" key="1">
    <source>
        <dbReference type="SAM" id="MobiDB-lite"/>
    </source>
</evidence>
<organism evidence="2 3">
    <name type="scientific">Corynebacterium freneyi DNF00450</name>
    <dbReference type="NCBI Taxonomy" id="1287475"/>
    <lineage>
        <taxon>Bacteria</taxon>
        <taxon>Bacillati</taxon>
        <taxon>Actinomycetota</taxon>
        <taxon>Actinomycetes</taxon>
        <taxon>Mycobacteriales</taxon>
        <taxon>Corynebacteriaceae</taxon>
        <taxon>Corynebacterium</taxon>
    </lineage>
</organism>
<gene>
    <name evidence="2" type="ORF">HMPREF1650_07900</name>
</gene>
<evidence type="ECO:0000313" key="2">
    <source>
        <dbReference type="EMBL" id="KGF16393.1"/>
    </source>
</evidence>
<comment type="caution">
    <text evidence="2">The sequence shown here is derived from an EMBL/GenBank/DDBJ whole genome shotgun (WGS) entry which is preliminary data.</text>
</comment>
<protein>
    <submittedName>
        <fullName evidence="2">Uncharacterized protein</fullName>
    </submittedName>
</protein>
<dbReference type="EMBL" id="JRNE01000055">
    <property type="protein sequence ID" value="KGF16393.1"/>
    <property type="molecule type" value="Genomic_DNA"/>
</dbReference>
<reference evidence="2 3" key="1">
    <citation type="submission" date="2014-07" db="EMBL/GenBank/DDBJ databases">
        <authorList>
            <person name="McCorrison J."/>
            <person name="Sanka R."/>
            <person name="Torralba M."/>
            <person name="Gillis M."/>
            <person name="Haft D.H."/>
            <person name="Methe B."/>
            <person name="Sutton G."/>
            <person name="Nelson K.E."/>
        </authorList>
    </citation>
    <scope>NUCLEOTIDE SEQUENCE [LARGE SCALE GENOMIC DNA]</scope>
    <source>
        <strain evidence="2 3">DNF00450</strain>
    </source>
</reference>
<evidence type="ECO:0000313" key="3">
    <source>
        <dbReference type="Proteomes" id="UP000029548"/>
    </source>
</evidence>
<dbReference type="AlphaFoldDB" id="A0A095Y2C3"/>
<dbReference type="Proteomes" id="UP000029548">
    <property type="component" value="Unassembled WGS sequence"/>
</dbReference>
<feature type="compositionally biased region" description="Basic and acidic residues" evidence="1">
    <location>
        <begin position="18"/>
        <end position="32"/>
    </location>
</feature>
<sequence>MPTATPVVTGVEGEADATGEKDGGDEADEADSRNDDVDLVRLRVRKANEVRRCLLRLSAKVVFVPGAT</sequence>
<name>A0A095Y2C3_9CORY</name>
<proteinExistence type="predicted"/>